<evidence type="ECO:0000313" key="2">
    <source>
        <dbReference type="Proteomes" id="UP000617340"/>
    </source>
</evidence>
<dbReference type="Proteomes" id="UP000617340">
    <property type="component" value="Unassembled WGS sequence"/>
</dbReference>
<keyword evidence="2" id="KW-1185">Reference proteome</keyword>
<dbReference type="AlphaFoldDB" id="A0A834KHA6"/>
<comment type="caution">
    <text evidence="1">The sequence shown here is derived from an EMBL/GenBank/DDBJ whole genome shotgun (WGS) entry which is preliminary data.</text>
</comment>
<dbReference type="EMBL" id="JACSDZ010000005">
    <property type="protein sequence ID" value="KAF7404011.1"/>
    <property type="molecule type" value="Genomic_DNA"/>
</dbReference>
<sequence length="69" mass="6967">MTARLTPTGYASLMVLVPLPATAPTIHAPPYLYIRGGEMGAEGGGGGGGVGRGWGWRDVVVVVVEDGDG</sequence>
<accession>A0A834KHA6</accession>
<protein>
    <submittedName>
        <fullName evidence="1">Uncharacterized protein</fullName>
    </submittedName>
</protein>
<gene>
    <name evidence="1" type="ORF">HZH68_006805</name>
</gene>
<reference evidence="1" key="1">
    <citation type="journal article" date="2020" name="G3 (Bethesda)">
        <title>High-Quality Assemblies for Three Invasive Social Wasps from the &lt;i&gt;Vespula&lt;/i&gt; Genus.</title>
        <authorList>
            <person name="Harrop T.W.R."/>
            <person name="Guhlin J."/>
            <person name="McLaughlin G.M."/>
            <person name="Permina E."/>
            <person name="Stockwell P."/>
            <person name="Gilligan J."/>
            <person name="Le Lec M.F."/>
            <person name="Gruber M.A.M."/>
            <person name="Quinn O."/>
            <person name="Lovegrove M."/>
            <person name="Duncan E.J."/>
            <person name="Remnant E.J."/>
            <person name="Van Eeckhoven J."/>
            <person name="Graham B."/>
            <person name="Knapp R.A."/>
            <person name="Langford K.W."/>
            <person name="Kronenberg Z."/>
            <person name="Press M.O."/>
            <person name="Eacker S.M."/>
            <person name="Wilson-Rankin E.E."/>
            <person name="Purcell J."/>
            <person name="Lester P.J."/>
            <person name="Dearden P.K."/>
        </authorList>
    </citation>
    <scope>NUCLEOTIDE SEQUENCE</scope>
    <source>
        <strain evidence="1">Linc-1</strain>
    </source>
</reference>
<proteinExistence type="predicted"/>
<evidence type="ECO:0000313" key="1">
    <source>
        <dbReference type="EMBL" id="KAF7404011.1"/>
    </source>
</evidence>
<name>A0A834KHA6_VESGE</name>
<organism evidence="1 2">
    <name type="scientific">Vespula germanica</name>
    <name type="common">German yellow jacket</name>
    <name type="synonym">Paravespula germanica</name>
    <dbReference type="NCBI Taxonomy" id="30212"/>
    <lineage>
        <taxon>Eukaryota</taxon>
        <taxon>Metazoa</taxon>
        <taxon>Ecdysozoa</taxon>
        <taxon>Arthropoda</taxon>
        <taxon>Hexapoda</taxon>
        <taxon>Insecta</taxon>
        <taxon>Pterygota</taxon>
        <taxon>Neoptera</taxon>
        <taxon>Endopterygota</taxon>
        <taxon>Hymenoptera</taxon>
        <taxon>Apocrita</taxon>
        <taxon>Aculeata</taxon>
        <taxon>Vespoidea</taxon>
        <taxon>Vespidae</taxon>
        <taxon>Vespinae</taxon>
        <taxon>Vespula</taxon>
    </lineage>
</organism>